<feature type="domain" description="DUF302" evidence="1">
    <location>
        <begin position="31"/>
        <end position="91"/>
    </location>
</feature>
<dbReference type="STRING" id="263820.PTO1087"/>
<dbReference type="PANTHER" id="PTHR38342:SF2">
    <property type="entry name" value="INNER MEMBRANE OR EXPORTED"/>
    <property type="match status" value="1"/>
</dbReference>
<reference evidence="2 4" key="1">
    <citation type="journal article" date="2004" name="Proc. Natl. Acad. Sci. U.S.A.">
        <title>Genome sequence of Picrophilus torridus and its implications for life around pH 0.</title>
        <authorList>
            <person name="Futterer O."/>
            <person name="Angelov A."/>
            <person name="Liesegang H."/>
            <person name="Gottschalk G."/>
            <person name="Schleper C."/>
            <person name="Schepers B."/>
            <person name="Dock C."/>
            <person name="Antranikian G."/>
            <person name="Liebl W."/>
        </authorList>
    </citation>
    <scope>NUCLEOTIDE SEQUENCE [LARGE SCALE GENOMIC DNA]</scope>
    <source>
        <strain evidence="4">ATCC 700027 / DSM 9790 / JCM 10055 / NBRC 100828</strain>
        <strain evidence="2">DSM 9790</strain>
    </source>
</reference>
<accession>A0A8G2FXH4</accession>
<dbReference type="GeneID" id="2844966"/>
<dbReference type="CDD" id="cd14797">
    <property type="entry name" value="DUF302"/>
    <property type="match status" value="1"/>
</dbReference>
<dbReference type="RefSeq" id="WP_011177888.1">
    <property type="nucleotide sequence ID" value="NC_005877.1"/>
</dbReference>
<protein>
    <submittedName>
        <fullName evidence="3">Uncharacterized conserved protein, DUF302 family</fullName>
    </submittedName>
</protein>
<reference evidence="3 5" key="3">
    <citation type="submission" date="2017-04" db="EMBL/GenBank/DDBJ databases">
        <authorList>
            <person name="Varghese N."/>
            <person name="Submissions S."/>
        </authorList>
    </citation>
    <scope>NUCLEOTIDE SEQUENCE [LARGE SCALE GENOMIC DNA]</scope>
    <source>
        <strain evidence="3 5">DSM 9789</strain>
    </source>
</reference>
<dbReference type="PANTHER" id="PTHR38342">
    <property type="entry name" value="SLR5037 PROTEIN"/>
    <property type="match status" value="1"/>
</dbReference>
<sequence>MKYESKDNFDSVIKKMHESVTRHGMRIISIINVRENLERFGYNIMNNMIFELSRPDLVYSLINTDPDMTIILPVRICVYELQHAVYIITQDVKETLENTGLIKIGDEIDKIINEIAMDSI</sequence>
<dbReference type="Proteomes" id="UP000192315">
    <property type="component" value="Unassembled WGS sequence"/>
</dbReference>
<dbReference type="InterPro" id="IPR035923">
    <property type="entry name" value="TT1751-like_sf"/>
</dbReference>
<gene>
    <name evidence="2" type="ordered locus">PTO1087</name>
    <name evidence="3" type="ORF">SAMN02745355_1225</name>
</gene>
<dbReference type="PaxDb" id="263820-PTO1087"/>
<evidence type="ECO:0000313" key="2">
    <source>
        <dbReference type="EMBL" id="AAT43672.1"/>
    </source>
</evidence>
<dbReference type="InterPro" id="IPR005180">
    <property type="entry name" value="DUF302"/>
</dbReference>
<accession>Q6L030</accession>
<dbReference type="Gene3D" id="3.30.310.70">
    <property type="entry name" value="TT1751-like domain"/>
    <property type="match status" value="1"/>
</dbReference>
<dbReference type="AlphaFoldDB" id="Q6L030"/>
<keyword evidence="5" id="KW-1185">Reference proteome</keyword>
<evidence type="ECO:0000313" key="5">
    <source>
        <dbReference type="Proteomes" id="UP000192315"/>
    </source>
</evidence>
<dbReference type="Proteomes" id="UP000000438">
    <property type="component" value="Chromosome"/>
</dbReference>
<evidence type="ECO:0000313" key="3">
    <source>
        <dbReference type="EMBL" id="SMD31297.1"/>
    </source>
</evidence>
<evidence type="ECO:0000313" key="4">
    <source>
        <dbReference type="Proteomes" id="UP000000438"/>
    </source>
</evidence>
<proteinExistence type="predicted"/>
<dbReference type="EMBL" id="AE017261">
    <property type="protein sequence ID" value="AAT43672.1"/>
    <property type="molecule type" value="Genomic_DNA"/>
</dbReference>
<dbReference type="eggNOG" id="arCOG02761">
    <property type="taxonomic scope" value="Archaea"/>
</dbReference>
<name>Q6L030_PICTO</name>
<organism evidence="2 4">
    <name type="scientific">Picrophilus torridus (strain ATCC 700027 / DSM 9790 / JCM 10055 / NBRC 100828 / KAW 2/3)</name>
    <dbReference type="NCBI Taxonomy" id="1122961"/>
    <lineage>
        <taxon>Archaea</taxon>
        <taxon>Methanobacteriati</taxon>
        <taxon>Thermoplasmatota</taxon>
        <taxon>Thermoplasmata</taxon>
        <taxon>Thermoplasmatales</taxon>
        <taxon>Picrophilaceae</taxon>
        <taxon>Picrophilus</taxon>
    </lineage>
</organism>
<dbReference type="HOGENOM" id="CLU_2010141_0_0_2"/>
<reference evidence="2" key="2">
    <citation type="submission" date="2004-02" db="EMBL/GenBank/DDBJ databases">
        <authorList>
            <person name="Fuetterer O."/>
            <person name="Angelov A."/>
            <person name="Liesegang H."/>
            <person name="Gottschalk G."/>
            <person name="Schleper C."/>
            <person name="Schepers B."/>
            <person name="Dock C."/>
            <person name="Antranikian G."/>
            <person name="Liebl W."/>
        </authorList>
    </citation>
    <scope>NUCLEOTIDE SEQUENCE</scope>
    <source>
        <strain evidence="2">DSM 9790</strain>
    </source>
</reference>
<dbReference type="KEGG" id="pto:PTO1087"/>
<dbReference type="InParanoid" id="Q6L030"/>
<evidence type="ECO:0000259" key="1">
    <source>
        <dbReference type="Pfam" id="PF03625"/>
    </source>
</evidence>
<dbReference type="EMBL" id="FWYE01000003">
    <property type="protein sequence ID" value="SMD31297.1"/>
    <property type="molecule type" value="Genomic_DNA"/>
</dbReference>
<dbReference type="SUPFAM" id="SSF103247">
    <property type="entry name" value="TT1751-like"/>
    <property type="match status" value="1"/>
</dbReference>
<dbReference type="Pfam" id="PF03625">
    <property type="entry name" value="DUF302"/>
    <property type="match status" value="1"/>
</dbReference>